<keyword evidence="3" id="KW-1185">Reference proteome</keyword>
<feature type="domain" description="DUF7869" evidence="1">
    <location>
        <begin position="220"/>
        <end position="362"/>
    </location>
</feature>
<reference evidence="2" key="1">
    <citation type="submission" date="2022-03" db="EMBL/GenBank/DDBJ databases">
        <authorList>
            <person name="Sayadi A."/>
        </authorList>
    </citation>
    <scope>NUCLEOTIDE SEQUENCE</scope>
</reference>
<accession>A0A9P0LE83</accession>
<gene>
    <name evidence="2" type="ORF">ACAOBT_LOCUS21764</name>
</gene>
<evidence type="ECO:0000313" key="3">
    <source>
        <dbReference type="Proteomes" id="UP001152888"/>
    </source>
</evidence>
<dbReference type="AlphaFoldDB" id="A0A9P0LE83"/>
<dbReference type="PANTHER" id="PTHR10773:SF19">
    <property type="match status" value="1"/>
</dbReference>
<dbReference type="InterPro" id="IPR057191">
    <property type="entry name" value="DUF7869"/>
</dbReference>
<dbReference type="PANTHER" id="PTHR10773">
    <property type="entry name" value="DNA-DIRECTED RNA POLYMERASES I, II, AND III SUBUNIT RPABC2"/>
    <property type="match status" value="1"/>
</dbReference>
<organism evidence="2 3">
    <name type="scientific">Acanthoscelides obtectus</name>
    <name type="common">Bean weevil</name>
    <name type="synonym">Bruchus obtectus</name>
    <dbReference type="NCBI Taxonomy" id="200917"/>
    <lineage>
        <taxon>Eukaryota</taxon>
        <taxon>Metazoa</taxon>
        <taxon>Ecdysozoa</taxon>
        <taxon>Arthropoda</taxon>
        <taxon>Hexapoda</taxon>
        <taxon>Insecta</taxon>
        <taxon>Pterygota</taxon>
        <taxon>Neoptera</taxon>
        <taxon>Endopterygota</taxon>
        <taxon>Coleoptera</taxon>
        <taxon>Polyphaga</taxon>
        <taxon>Cucujiformia</taxon>
        <taxon>Chrysomeloidea</taxon>
        <taxon>Chrysomelidae</taxon>
        <taxon>Bruchinae</taxon>
        <taxon>Bruchini</taxon>
        <taxon>Acanthoscelides</taxon>
    </lineage>
</organism>
<dbReference type="OrthoDB" id="6749779at2759"/>
<comment type="caution">
    <text evidence="2">The sequence shown here is derived from an EMBL/GenBank/DDBJ whole genome shotgun (WGS) entry which is preliminary data.</text>
</comment>
<dbReference type="Proteomes" id="UP001152888">
    <property type="component" value="Unassembled WGS sequence"/>
</dbReference>
<evidence type="ECO:0000259" key="1">
    <source>
        <dbReference type="Pfam" id="PF25273"/>
    </source>
</evidence>
<dbReference type="Pfam" id="PF25273">
    <property type="entry name" value="DUF7869"/>
    <property type="match status" value="1"/>
</dbReference>
<proteinExistence type="predicted"/>
<name>A0A9P0LE83_ACAOB</name>
<sequence>MNGIENQICKVCFRKTLGETNKFLELCSLKLNKNHSGIYESDRRGRQPPKNKYTEAVTSFFLKIPLYRSHYSRRDSNKKYLPPHYTLAMVYSQYLSEPDHVVISRTKFEEIFHTLNIGIKKPSKDTCGKCDCLRMKITLTSNVEEKLKYQHELDTHQKQADDYYKLKAEDKRLSKIDPTTKTVTFDLQQCLPTPKVSTGISFYLRQLWTFNLTFHDCDNDQAYCFMWHEAIAGRGANQVGSCIHQFLNSIPSDVEKITLYSDSCTGQNKNAHIVAMYFACLKYHPTLKIIQHKFLVPGHTHMESDSDHALIEKKQKKTERQIDHPRDWYQLVRCTGKKYPFKVVEMDQSKFFNYAKLLKTELQVKKKDETGNLFYWRDIREIMIDKNNLGVMYFKTGINESYRCLSFRKRGSLAKLIPELHYKGLVPITAKKKGTI</sequence>
<evidence type="ECO:0000313" key="2">
    <source>
        <dbReference type="EMBL" id="CAH1993828.1"/>
    </source>
</evidence>
<protein>
    <recommendedName>
        <fullName evidence="1">DUF7869 domain-containing protein</fullName>
    </recommendedName>
</protein>
<dbReference type="EMBL" id="CAKOFQ010007186">
    <property type="protein sequence ID" value="CAH1993828.1"/>
    <property type="molecule type" value="Genomic_DNA"/>
</dbReference>